<name>A0A4Q2U8T2_9HYPH</name>
<dbReference type="RefSeq" id="WP_129227211.1">
    <property type="nucleotide sequence ID" value="NZ_QYBB01000013.1"/>
</dbReference>
<protein>
    <submittedName>
        <fullName evidence="2">Uncharacterized protein</fullName>
    </submittedName>
</protein>
<accession>A0A4Q2U8T2</accession>
<gene>
    <name evidence="2" type="ORF">D3273_13045</name>
</gene>
<comment type="caution">
    <text evidence="2">The sequence shown here is derived from an EMBL/GenBank/DDBJ whole genome shotgun (WGS) entry which is preliminary data.</text>
</comment>
<reference evidence="2 3" key="1">
    <citation type="submission" date="2018-12" db="EMBL/GenBank/DDBJ databases">
        <authorList>
            <person name="Grouzdev D.S."/>
            <person name="Krutkina M.S."/>
        </authorList>
    </citation>
    <scope>NUCLEOTIDE SEQUENCE [LARGE SCALE GENOMIC DNA]</scope>
    <source>
        <strain evidence="2 3">RmlP026</strain>
    </source>
</reference>
<proteinExistence type="predicted"/>
<sequence length="86" mass="8949">MTHAERLARLVVVLIWIGIAAALALVARDVAAGRLPFAARVDPDTGTAGLLVETDRGTGCQYIVTPWGGIVPRTGADGRQLCAAKP</sequence>
<dbReference type="EMBL" id="QYBB01000013">
    <property type="protein sequence ID" value="RYC31561.1"/>
    <property type="molecule type" value="Genomic_DNA"/>
</dbReference>
<keyword evidence="3" id="KW-1185">Reference proteome</keyword>
<keyword evidence="1" id="KW-0812">Transmembrane</keyword>
<evidence type="ECO:0000313" key="3">
    <source>
        <dbReference type="Proteomes" id="UP000290759"/>
    </source>
</evidence>
<organism evidence="2 3">
    <name type="scientific">Lichenibacterium minor</name>
    <dbReference type="NCBI Taxonomy" id="2316528"/>
    <lineage>
        <taxon>Bacteria</taxon>
        <taxon>Pseudomonadati</taxon>
        <taxon>Pseudomonadota</taxon>
        <taxon>Alphaproteobacteria</taxon>
        <taxon>Hyphomicrobiales</taxon>
        <taxon>Lichenihabitantaceae</taxon>
        <taxon>Lichenibacterium</taxon>
    </lineage>
</organism>
<dbReference type="OrthoDB" id="8020081at2"/>
<feature type="transmembrane region" description="Helical" evidence="1">
    <location>
        <begin position="7"/>
        <end position="27"/>
    </location>
</feature>
<dbReference type="Proteomes" id="UP000290759">
    <property type="component" value="Unassembled WGS sequence"/>
</dbReference>
<reference evidence="2 3" key="2">
    <citation type="submission" date="2019-02" db="EMBL/GenBank/DDBJ databases">
        <title>'Lichenibacterium ramalinii' gen. nov. sp. nov., 'Lichenibacterium minor' gen. nov. sp. nov.</title>
        <authorList>
            <person name="Pankratov T."/>
        </authorList>
    </citation>
    <scope>NUCLEOTIDE SEQUENCE [LARGE SCALE GENOMIC DNA]</scope>
    <source>
        <strain evidence="2 3">RmlP026</strain>
    </source>
</reference>
<evidence type="ECO:0000313" key="2">
    <source>
        <dbReference type="EMBL" id="RYC31561.1"/>
    </source>
</evidence>
<keyword evidence="1" id="KW-0472">Membrane</keyword>
<keyword evidence="1" id="KW-1133">Transmembrane helix</keyword>
<evidence type="ECO:0000256" key="1">
    <source>
        <dbReference type="SAM" id="Phobius"/>
    </source>
</evidence>
<dbReference type="AlphaFoldDB" id="A0A4Q2U8T2"/>